<dbReference type="EMBL" id="LGUG01000004">
    <property type="protein sequence ID" value="KON95512.1"/>
    <property type="molecule type" value="Genomic_DNA"/>
</dbReference>
<dbReference type="Gene3D" id="3.40.720.10">
    <property type="entry name" value="Alkaline Phosphatase, subunit A"/>
    <property type="match status" value="2"/>
</dbReference>
<dbReference type="AlphaFoldDB" id="A0A0D1XKS0"/>
<dbReference type="EMBL" id="FNED01000011">
    <property type="protein sequence ID" value="SDJ06713.1"/>
    <property type="molecule type" value="Genomic_DNA"/>
</dbReference>
<sequence length="493" mass="56331">MKQASAFEIIAARCWNVLNEGKSFTPVYVTGIAFLYYLVTGWQTSAFFLGLVYLLPLFVIYYVYDFPLHLRWFLWIPLGIAIYLFGIPDMGLLLFALGMYIFFTVFFWGTLYYHLRIGTTWWNFLRIWKLFLKNTDSTSGNVFEQLPKFLLQLVVFSAVYEAVQPVALLSEVSILSVGAFIFAFLVHRYLFNWKPVEYPAYTNSADLPAEPLAKKVVVVVIDGCRKERLYEADAPFLHRLMRQGTVYETMETIYPARTVTCFSSMFTGTYPREHGIKSNMVWDLLVKVESIFDVLKKRGKKGILFGCAHLIDAFGDYVESFTAVSHNDVVDKKIMEQAKVLYDRENPDLFIVQMIAVDQTGHSRGVLYPEYLEKIKEADALIADFYAWLTARGDMDETAFIVMADHGQGNGIGGHGHLDTGERFVPFFMHGPMIECGKKVEEFRSIVSVAPTISALLGVPLPDHARGPVLKEAFKQKEQTSYEEADHRYSRVQ</sequence>
<feature type="transmembrane region" description="Helical" evidence="1">
    <location>
        <begin position="46"/>
        <end position="64"/>
    </location>
</feature>
<dbReference type="Proteomes" id="UP000037269">
    <property type="component" value="Unassembled WGS sequence"/>
</dbReference>
<feature type="transmembrane region" description="Helical" evidence="1">
    <location>
        <begin position="166"/>
        <end position="186"/>
    </location>
</feature>
<dbReference type="PANTHER" id="PTHR10151">
    <property type="entry name" value="ECTONUCLEOTIDE PYROPHOSPHATASE/PHOSPHODIESTERASE"/>
    <property type="match status" value="1"/>
</dbReference>
<keyword evidence="1" id="KW-1133">Transmembrane helix</keyword>
<dbReference type="GO" id="GO:0016787">
    <property type="term" value="F:hydrolase activity"/>
    <property type="evidence" value="ECO:0007669"/>
    <property type="project" value="UniProtKB-ARBA"/>
</dbReference>
<reference evidence="3 5" key="2">
    <citation type="submission" date="2016-10" db="EMBL/GenBank/DDBJ databases">
        <authorList>
            <person name="de Groot N.N."/>
        </authorList>
    </citation>
    <scope>NUCLEOTIDE SEQUENCE [LARGE SCALE GENOMIC DNA]</scope>
    <source>
        <strain evidence="3 5">DSM 2895</strain>
    </source>
</reference>
<dbReference type="PATRIC" id="fig|47500.8.peg.795"/>
<dbReference type="Pfam" id="PF01663">
    <property type="entry name" value="Phosphodiest"/>
    <property type="match status" value="2"/>
</dbReference>
<name>A0A0D1XKS0_ANEMI</name>
<dbReference type="OrthoDB" id="9779418at2"/>
<evidence type="ECO:0000313" key="4">
    <source>
        <dbReference type="Proteomes" id="UP000037269"/>
    </source>
</evidence>
<dbReference type="PANTHER" id="PTHR10151:SF120">
    <property type="entry name" value="BIS(5'-ADENOSYL)-TRIPHOSPHATASE"/>
    <property type="match status" value="1"/>
</dbReference>
<accession>A0A0D1XKS0</accession>
<dbReference type="GeneID" id="42305238"/>
<evidence type="ECO:0000313" key="5">
    <source>
        <dbReference type="Proteomes" id="UP000182836"/>
    </source>
</evidence>
<proteinExistence type="predicted"/>
<evidence type="ECO:0000256" key="1">
    <source>
        <dbReference type="SAM" id="Phobius"/>
    </source>
</evidence>
<evidence type="ECO:0000313" key="2">
    <source>
        <dbReference type="EMBL" id="KON95512.1"/>
    </source>
</evidence>
<feature type="transmembrane region" description="Helical" evidence="1">
    <location>
        <begin position="23"/>
        <end position="39"/>
    </location>
</feature>
<dbReference type="InterPro" id="IPR002591">
    <property type="entry name" value="Phosphodiest/P_Trfase"/>
</dbReference>
<evidence type="ECO:0000313" key="3">
    <source>
        <dbReference type="EMBL" id="SDJ06713.1"/>
    </source>
</evidence>
<dbReference type="SUPFAM" id="SSF53649">
    <property type="entry name" value="Alkaline phosphatase-like"/>
    <property type="match status" value="1"/>
</dbReference>
<dbReference type="STRING" id="47500.AF333_08510"/>
<dbReference type="InterPro" id="IPR017850">
    <property type="entry name" value="Alkaline_phosphatase_core_sf"/>
</dbReference>
<dbReference type="Proteomes" id="UP000182836">
    <property type="component" value="Unassembled WGS sequence"/>
</dbReference>
<dbReference type="RefSeq" id="WP_043066675.1">
    <property type="nucleotide sequence ID" value="NZ_BJOA01000040.1"/>
</dbReference>
<keyword evidence="1" id="KW-0812">Transmembrane</keyword>
<organism evidence="2 4">
    <name type="scientific">Aneurinibacillus migulanus</name>
    <name type="common">Bacillus migulanus</name>
    <dbReference type="NCBI Taxonomy" id="47500"/>
    <lineage>
        <taxon>Bacteria</taxon>
        <taxon>Bacillati</taxon>
        <taxon>Bacillota</taxon>
        <taxon>Bacilli</taxon>
        <taxon>Bacillales</taxon>
        <taxon>Paenibacillaceae</taxon>
        <taxon>Aneurinibacillus group</taxon>
        <taxon>Aneurinibacillus</taxon>
    </lineage>
</organism>
<reference evidence="2 4" key="1">
    <citation type="submission" date="2015-07" db="EMBL/GenBank/DDBJ databases">
        <title>Fjat-14205 dsm 2895.</title>
        <authorList>
            <person name="Liu B."/>
            <person name="Wang J."/>
            <person name="Zhu Y."/>
            <person name="Liu G."/>
            <person name="Chen Q."/>
            <person name="Chen Z."/>
            <person name="Lan J."/>
            <person name="Che J."/>
            <person name="Ge C."/>
            <person name="Shi H."/>
            <person name="Pan Z."/>
            <person name="Liu X."/>
        </authorList>
    </citation>
    <scope>NUCLEOTIDE SEQUENCE [LARGE SCALE GENOMIC DNA]</scope>
    <source>
        <strain evidence="2 4">DSM 2895</strain>
    </source>
</reference>
<keyword evidence="4" id="KW-1185">Reference proteome</keyword>
<gene>
    <name evidence="2" type="ORF">AF333_08510</name>
    <name evidence="3" type="ORF">SAMN04487909_11183</name>
</gene>
<protein>
    <submittedName>
        <fullName evidence="2">Sulfatase</fullName>
    </submittedName>
</protein>
<feature type="transmembrane region" description="Helical" evidence="1">
    <location>
        <begin position="70"/>
        <end position="86"/>
    </location>
</feature>
<feature type="transmembrane region" description="Helical" evidence="1">
    <location>
        <begin position="93"/>
        <end position="115"/>
    </location>
</feature>
<keyword evidence="1" id="KW-0472">Membrane</keyword>